<dbReference type="GO" id="GO:0016747">
    <property type="term" value="F:acyltransferase activity, transferring groups other than amino-acyl groups"/>
    <property type="evidence" value="ECO:0007669"/>
    <property type="project" value="InterPro"/>
</dbReference>
<dbReference type="Pfam" id="PF13420">
    <property type="entry name" value="Acetyltransf_4"/>
    <property type="match status" value="1"/>
</dbReference>
<dbReference type="SUPFAM" id="SSF55729">
    <property type="entry name" value="Acyl-CoA N-acyltransferases (Nat)"/>
    <property type="match status" value="1"/>
</dbReference>
<dbReference type="RefSeq" id="WP_101177032.1">
    <property type="nucleotide sequence ID" value="NZ_PISE01000019.1"/>
</dbReference>
<dbReference type="OrthoDB" id="9799092at2"/>
<dbReference type="InterPro" id="IPR016181">
    <property type="entry name" value="Acyl_CoA_acyltransferase"/>
</dbReference>
<dbReference type="EMBL" id="PISE01000019">
    <property type="protein sequence ID" value="PKG23801.1"/>
    <property type="molecule type" value="Genomic_DNA"/>
</dbReference>
<evidence type="ECO:0000313" key="3">
    <source>
        <dbReference type="Proteomes" id="UP000233375"/>
    </source>
</evidence>
<dbReference type="InterPro" id="IPR000182">
    <property type="entry name" value="GNAT_dom"/>
</dbReference>
<accession>A0A2N0Z2Q8</accession>
<dbReference type="Proteomes" id="UP000233375">
    <property type="component" value="Unassembled WGS sequence"/>
</dbReference>
<dbReference type="Gene3D" id="3.40.630.30">
    <property type="match status" value="1"/>
</dbReference>
<dbReference type="PANTHER" id="PTHR43072">
    <property type="entry name" value="N-ACETYLTRANSFERASE"/>
    <property type="match status" value="1"/>
</dbReference>
<dbReference type="PROSITE" id="PS51186">
    <property type="entry name" value="GNAT"/>
    <property type="match status" value="1"/>
</dbReference>
<protein>
    <submittedName>
        <fullName evidence="2">GNAT family N-acetyltransferase</fullName>
    </submittedName>
</protein>
<dbReference type="AlphaFoldDB" id="A0A2N0Z2Q8"/>
<sequence length="172" mass="19852">MYIRLLTAKDAKLYWQLRLKTLKQNPDAFLLTVAEEENKLQPVKKTAQQLKDPTRITLGAFDQNRLVGSITLQREVFEKIKHKGSVLSFFVENDYRGKGIGKTLLTKVISIAKNYEIEQLLLTVVAKNTDAIHLYEGIGFTVMGLEKRALKYENIYYDEKHMVLYLSRINGQ</sequence>
<name>A0A2N0Z2Q8_9BACI</name>
<dbReference type="CDD" id="cd04301">
    <property type="entry name" value="NAT_SF"/>
    <property type="match status" value="1"/>
</dbReference>
<organism evidence="2 3">
    <name type="scientific">Niallia nealsonii</name>
    <dbReference type="NCBI Taxonomy" id="115979"/>
    <lineage>
        <taxon>Bacteria</taxon>
        <taxon>Bacillati</taxon>
        <taxon>Bacillota</taxon>
        <taxon>Bacilli</taxon>
        <taxon>Bacillales</taxon>
        <taxon>Bacillaceae</taxon>
        <taxon>Niallia</taxon>
    </lineage>
</organism>
<proteinExistence type="predicted"/>
<evidence type="ECO:0000259" key="1">
    <source>
        <dbReference type="PROSITE" id="PS51186"/>
    </source>
</evidence>
<comment type="caution">
    <text evidence="2">The sequence shown here is derived from an EMBL/GenBank/DDBJ whole genome shotgun (WGS) entry which is preliminary data.</text>
</comment>
<gene>
    <name evidence="2" type="ORF">CWS01_09875</name>
</gene>
<dbReference type="PANTHER" id="PTHR43072:SF60">
    <property type="entry name" value="L-2,4-DIAMINOBUTYRIC ACID ACETYLTRANSFERASE"/>
    <property type="match status" value="1"/>
</dbReference>
<keyword evidence="2" id="KW-0808">Transferase</keyword>
<evidence type="ECO:0000313" key="2">
    <source>
        <dbReference type="EMBL" id="PKG23801.1"/>
    </source>
</evidence>
<reference evidence="2 3" key="1">
    <citation type="journal article" date="2003" name="Int. J. Syst. Evol. Microbiol.">
        <title>Bacillus nealsonii sp. nov., isolated from a spacecraft-assembly facility, whose spores are gamma-radiation resistant.</title>
        <authorList>
            <person name="Venkateswaran K."/>
            <person name="Kempf M."/>
            <person name="Chen F."/>
            <person name="Satomi M."/>
            <person name="Nicholson W."/>
            <person name="Kern R."/>
        </authorList>
    </citation>
    <scope>NUCLEOTIDE SEQUENCE [LARGE SCALE GENOMIC DNA]</scope>
    <source>
        <strain evidence="2 3">FO-92</strain>
    </source>
</reference>
<feature type="domain" description="N-acetyltransferase" evidence="1">
    <location>
        <begin position="1"/>
        <end position="167"/>
    </location>
</feature>
<keyword evidence="3" id="KW-1185">Reference proteome</keyword>